<dbReference type="STRING" id="48698.ENSPFOP00000008095"/>
<dbReference type="PANTHER" id="PTHR33244">
    <property type="entry name" value="INTEGRASE CATALYTIC DOMAIN-CONTAINING PROTEIN-RELATED"/>
    <property type="match status" value="1"/>
</dbReference>
<evidence type="ECO:0000313" key="2">
    <source>
        <dbReference type="Ensembl" id="ENSPFOP00000008095.1"/>
    </source>
</evidence>
<dbReference type="Ensembl" id="ENSPFOT00000008107.1">
    <property type="protein sequence ID" value="ENSPFOP00000008095.1"/>
    <property type="gene ID" value="ENSPFOG00000008173.1"/>
</dbReference>
<protein>
    <submittedName>
        <fullName evidence="2">Uncharacterized protein</fullName>
    </submittedName>
</protein>
<dbReference type="eggNOG" id="KOG0017">
    <property type="taxonomic scope" value="Eukaryota"/>
</dbReference>
<dbReference type="PANTHER" id="PTHR33244:SF3">
    <property type="entry name" value="PEPTIDASE A2 DOMAIN-CONTAINING PROTEIN"/>
    <property type="match status" value="1"/>
</dbReference>
<feature type="compositionally biased region" description="Polar residues" evidence="1">
    <location>
        <begin position="143"/>
        <end position="169"/>
    </location>
</feature>
<keyword evidence="3" id="KW-1185">Reference proteome</keyword>
<dbReference type="GeneTree" id="ENSGT00830000129370"/>
<organism evidence="2 3">
    <name type="scientific">Poecilia formosa</name>
    <name type="common">Amazon molly</name>
    <name type="synonym">Limia formosa</name>
    <dbReference type="NCBI Taxonomy" id="48698"/>
    <lineage>
        <taxon>Eukaryota</taxon>
        <taxon>Metazoa</taxon>
        <taxon>Chordata</taxon>
        <taxon>Craniata</taxon>
        <taxon>Vertebrata</taxon>
        <taxon>Euteleostomi</taxon>
        <taxon>Actinopterygii</taxon>
        <taxon>Neopterygii</taxon>
        <taxon>Teleostei</taxon>
        <taxon>Neoteleostei</taxon>
        <taxon>Acanthomorphata</taxon>
        <taxon>Ovalentaria</taxon>
        <taxon>Atherinomorphae</taxon>
        <taxon>Cyprinodontiformes</taxon>
        <taxon>Poeciliidae</taxon>
        <taxon>Poeciliinae</taxon>
        <taxon>Poecilia</taxon>
    </lineage>
</organism>
<feature type="region of interest" description="Disordered" evidence="1">
    <location>
        <begin position="143"/>
        <end position="172"/>
    </location>
</feature>
<reference evidence="2" key="3">
    <citation type="submission" date="2025-09" db="UniProtKB">
        <authorList>
            <consortium name="Ensembl"/>
        </authorList>
    </citation>
    <scope>IDENTIFICATION</scope>
</reference>
<accession>A0A087XQP2</accession>
<evidence type="ECO:0000313" key="3">
    <source>
        <dbReference type="Proteomes" id="UP000028760"/>
    </source>
</evidence>
<reference evidence="2" key="2">
    <citation type="submission" date="2025-08" db="UniProtKB">
        <authorList>
            <consortium name="Ensembl"/>
        </authorList>
    </citation>
    <scope>IDENTIFICATION</scope>
</reference>
<sequence length="183" mass="20684">NKEAERAVKTIKNLLKKAADPYLALLTYRATPLNGYSPAELLMGRRLCTTVPTLRSLLKPFLPKQIVAQKEMERRIKDAERYNSRHRATVLSKLTPGQGVWIKDQGTSGAVITSHSTPRSYIVEGPHGSIRRNRRHLVAIEPSTEQQVQQSPEEPTQQSLPELSPTSRTRFGRRVVKPDRLNL</sequence>
<proteinExistence type="predicted"/>
<name>A0A087XQP2_POEFO</name>
<dbReference type="EMBL" id="AYCK01019723">
    <property type="status" value="NOT_ANNOTATED_CDS"/>
    <property type="molecule type" value="Genomic_DNA"/>
</dbReference>
<dbReference type="OMA" id="ERYNSRH"/>
<evidence type="ECO:0000256" key="1">
    <source>
        <dbReference type="SAM" id="MobiDB-lite"/>
    </source>
</evidence>
<reference evidence="3" key="1">
    <citation type="submission" date="2013-10" db="EMBL/GenBank/DDBJ databases">
        <authorList>
            <person name="Schartl M."/>
            <person name="Warren W."/>
        </authorList>
    </citation>
    <scope>NUCLEOTIDE SEQUENCE [LARGE SCALE GENOMIC DNA]</scope>
    <source>
        <strain evidence="3">female</strain>
    </source>
</reference>
<dbReference type="AlphaFoldDB" id="A0A087XQP2"/>
<dbReference type="Proteomes" id="UP000028760">
    <property type="component" value="Unassembled WGS sequence"/>
</dbReference>